<keyword evidence="3" id="KW-1185">Reference proteome</keyword>
<evidence type="ECO:0000313" key="3">
    <source>
        <dbReference type="Proteomes" id="UP000652761"/>
    </source>
</evidence>
<gene>
    <name evidence="2" type="ORF">Taro_022049</name>
</gene>
<accession>A0A843V0F4</accession>
<dbReference type="Proteomes" id="UP000652761">
    <property type="component" value="Unassembled WGS sequence"/>
</dbReference>
<evidence type="ECO:0000256" key="1">
    <source>
        <dbReference type="SAM" id="SignalP"/>
    </source>
</evidence>
<feature type="signal peptide" evidence="1">
    <location>
        <begin position="1"/>
        <end position="19"/>
    </location>
</feature>
<sequence>MSFSLGCCVVSASVPSVTSTMCPTPLVSAGVVCVARPQLVVVALCCSVPQLSSTMLVPAALAGEGLVIPTEPCSRGSPPLLPSARGSSSRELGVRRVAEVAVAPCVVSSSESSCSRLFKFSTYLTRLILLTLPDLWIRGWRREFRAPGGGPGGRVITVGIRAKSTEICKELITIAVPKKGVWLPCKLRVRAAVGCSCCCVACVASVIARCSCCSGVVAVESLAVVFSYGGHLQASPGAVLLIVFGVLRCVRAAEAERACVLCGLHRCWVLPMELVEEVLPRSALCLFRATVVLPLWFEVFRLVGLHSGEVLPGWLLALLVEVLPKVVS</sequence>
<organism evidence="2 3">
    <name type="scientific">Colocasia esculenta</name>
    <name type="common">Wild taro</name>
    <name type="synonym">Arum esculentum</name>
    <dbReference type="NCBI Taxonomy" id="4460"/>
    <lineage>
        <taxon>Eukaryota</taxon>
        <taxon>Viridiplantae</taxon>
        <taxon>Streptophyta</taxon>
        <taxon>Embryophyta</taxon>
        <taxon>Tracheophyta</taxon>
        <taxon>Spermatophyta</taxon>
        <taxon>Magnoliopsida</taxon>
        <taxon>Liliopsida</taxon>
        <taxon>Araceae</taxon>
        <taxon>Aroideae</taxon>
        <taxon>Colocasieae</taxon>
        <taxon>Colocasia</taxon>
    </lineage>
</organism>
<comment type="caution">
    <text evidence="2">The sequence shown here is derived from an EMBL/GenBank/DDBJ whole genome shotgun (WGS) entry which is preliminary data.</text>
</comment>
<name>A0A843V0F4_COLES</name>
<keyword evidence="1" id="KW-0732">Signal</keyword>
<feature type="chain" id="PRO_5032365054" evidence="1">
    <location>
        <begin position="20"/>
        <end position="328"/>
    </location>
</feature>
<reference evidence="2" key="1">
    <citation type="submission" date="2017-07" db="EMBL/GenBank/DDBJ databases">
        <title>Taro Niue Genome Assembly and Annotation.</title>
        <authorList>
            <person name="Atibalentja N."/>
            <person name="Keating K."/>
            <person name="Fields C.J."/>
        </authorList>
    </citation>
    <scope>NUCLEOTIDE SEQUENCE</scope>
    <source>
        <strain evidence="2">Niue_2</strain>
        <tissue evidence="2">Leaf</tissue>
    </source>
</reference>
<evidence type="ECO:0000313" key="2">
    <source>
        <dbReference type="EMBL" id="MQL89471.1"/>
    </source>
</evidence>
<dbReference type="EMBL" id="NMUH01001152">
    <property type="protein sequence ID" value="MQL89471.1"/>
    <property type="molecule type" value="Genomic_DNA"/>
</dbReference>
<dbReference type="AlphaFoldDB" id="A0A843V0F4"/>
<proteinExistence type="predicted"/>
<protein>
    <submittedName>
        <fullName evidence="2">Uncharacterized protein</fullName>
    </submittedName>
</protein>